<evidence type="ECO:0000256" key="1">
    <source>
        <dbReference type="ARBA" id="ARBA00023002"/>
    </source>
</evidence>
<dbReference type="Pfam" id="PF08240">
    <property type="entry name" value="ADH_N"/>
    <property type="match status" value="1"/>
</dbReference>
<dbReference type="InterPro" id="IPR002328">
    <property type="entry name" value="ADH_Zn_CS"/>
</dbReference>
<keyword evidence="4" id="KW-1185">Reference proteome</keyword>
<reference evidence="3 4" key="1">
    <citation type="submission" date="2021-03" db="EMBL/GenBank/DDBJ databases">
        <title>Human Oral Microbial Genomes.</title>
        <authorList>
            <person name="Johnston C.D."/>
            <person name="Chen T."/>
            <person name="Dewhirst F.E."/>
        </authorList>
    </citation>
    <scope>NUCLEOTIDE SEQUENCE [LARGE SCALE GENOMIC DNA]</scope>
    <source>
        <strain evidence="3 4">DSMZ 100122</strain>
    </source>
</reference>
<gene>
    <name evidence="3" type="ORF">J5A65_11695</name>
</gene>
<dbReference type="InterPro" id="IPR036291">
    <property type="entry name" value="NAD(P)-bd_dom_sf"/>
</dbReference>
<organism evidence="3 4">
    <name type="scientific">Arachnia rubra</name>
    <dbReference type="NCBI Taxonomy" id="1547448"/>
    <lineage>
        <taxon>Bacteria</taxon>
        <taxon>Bacillati</taxon>
        <taxon>Actinomycetota</taxon>
        <taxon>Actinomycetes</taxon>
        <taxon>Propionibacteriales</taxon>
        <taxon>Propionibacteriaceae</taxon>
        <taxon>Arachnia</taxon>
    </lineage>
</organism>
<name>A0ABX7Y346_9ACTN</name>
<evidence type="ECO:0000259" key="2">
    <source>
        <dbReference type="Pfam" id="PF08240"/>
    </source>
</evidence>
<dbReference type="EMBL" id="CP072384">
    <property type="protein sequence ID" value="QUC07585.1"/>
    <property type="molecule type" value="Genomic_DNA"/>
</dbReference>
<dbReference type="PANTHER" id="PTHR43189">
    <property type="entry name" value="ZINC-TYPE ALCOHOL DEHYDROGENASE-LIKE PROTEIN C1198.01-RELATED"/>
    <property type="match status" value="1"/>
</dbReference>
<accession>A0ABX7Y346</accession>
<dbReference type="InterPro" id="IPR011032">
    <property type="entry name" value="GroES-like_sf"/>
</dbReference>
<dbReference type="Proteomes" id="UP000678513">
    <property type="component" value="Chromosome"/>
</dbReference>
<feature type="domain" description="Alcohol dehydrogenase-like N-terminal" evidence="2">
    <location>
        <begin position="31"/>
        <end position="150"/>
    </location>
</feature>
<protein>
    <submittedName>
        <fullName evidence="3">Alcohol dehydrogenase catalytic domain-containing protein</fullName>
    </submittedName>
</protein>
<dbReference type="RefSeq" id="WP_212322146.1">
    <property type="nucleotide sequence ID" value="NZ_AP024463.1"/>
</dbReference>
<dbReference type="SUPFAM" id="SSF50129">
    <property type="entry name" value="GroES-like"/>
    <property type="match status" value="1"/>
</dbReference>
<proteinExistence type="predicted"/>
<dbReference type="Gene3D" id="3.90.180.10">
    <property type="entry name" value="Medium-chain alcohol dehydrogenases, catalytic domain"/>
    <property type="match status" value="2"/>
</dbReference>
<evidence type="ECO:0000313" key="3">
    <source>
        <dbReference type="EMBL" id="QUC07585.1"/>
    </source>
</evidence>
<sequence length="533" mass="55878">MGEIPATQHAIQIVGADEFVLNPAKPVDEVGPHQMLLKVEACGICFSDTKLLHAFDAHPRKAEVIAGIAPEALAEIPDYRPGAQPTVPGHEPVGRIVKAGEKVTHFAVGDRVLVQADWKHLRTPKSNGAFGYNFEGALQEYVVIDERCAVSPSGEEFLIHVTDGPSAAAVGLIEPWATVEGSYAWVERDHIADGGRLLVAGDGDLAALTAEHQPGEIVRVTAGEVAGLAGQVFDDIVYFGSDAGVIEALAGLLGTRGVLCVVLSGERIGRKVSLDIGRVHYDFIRFCGTTGSDPAEGYAWIPANGELRDGDKVAIIGAAGPMGQMHTMRAVTSGVSGITVAGTDLSDDRLAHLRDVVAPVAEARGVELTIVNTGTTPLEPGYTHLSCMVPVPALVAQAVDLAAEGAIVNAFAGIPAGTFGEFDLQGIIERRIFMLGTSGSDVSDMRTVLRKIEAGVIDTTISLDAVTGMAGFADAIDSVINRTSGGKIMVFPSLHDLGLVRLADLPEKLPHVAVKLKGGLWTKEAEEALLAGK</sequence>
<keyword evidence="1" id="KW-0560">Oxidoreductase</keyword>
<dbReference type="Gene3D" id="3.40.50.720">
    <property type="entry name" value="NAD(P)-binding Rossmann-like Domain"/>
    <property type="match status" value="1"/>
</dbReference>
<dbReference type="PANTHER" id="PTHR43189:SF1">
    <property type="entry name" value="ZINC-TYPE ALCOHOL DEHYDROGENASE-LIKE PROTEIN C1198.01"/>
    <property type="match status" value="1"/>
</dbReference>
<dbReference type="InterPro" id="IPR013154">
    <property type="entry name" value="ADH-like_N"/>
</dbReference>
<dbReference type="PROSITE" id="PS00059">
    <property type="entry name" value="ADH_ZINC"/>
    <property type="match status" value="1"/>
</dbReference>
<dbReference type="SUPFAM" id="SSF51735">
    <property type="entry name" value="NAD(P)-binding Rossmann-fold domains"/>
    <property type="match status" value="1"/>
</dbReference>
<evidence type="ECO:0000313" key="4">
    <source>
        <dbReference type="Proteomes" id="UP000678513"/>
    </source>
</evidence>